<accession>A0ABX4TSZ8</accession>
<dbReference type="EMBL" id="NBUC01000009">
    <property type="protein sequence ID" value="PLU09350.1"/>
    <property type="molecule type" value="Genomic_DNA"/>
</dbReference>
<organism evidence="1 2">
    <name type="scientific">Sinorhizobium medicae</name>
    <dbReference type="NCBI Taxonomy" id="110321"/>
    <lineage>
        <taxon>Bacteria</taxon>
        <taxon>Pseudomonadati</taxon>
        <taxon>Pseudomonadota</taxon>
        <taxon>Alphaproteobacteria</taxon>
        <taxon>Hyphomicrobiales</taxon>
        <taxon>Rhizobiaceae</taxon>
        <taxon>Sinorhizobium/Ensifer group</taxon>
        <taxon>Sinorhizobium</taxon>
    </lineage>
</organism>
<reference evidence="1 2" key="1">
    <citation type="journal article" date="2018" name="FEMS Microbiol. Ecol.">
        <title>Co-invading symbiotic mutualists of Medicago polymorpha retain high ancestral diversity and contain diverse accessory genomes.</title>
        <authorList>
            <person name="Porter S.S."/>
            <person name="Faber-Hammond J.J."/>
            <person name="Friesen M.L."/>
        </authorList>
    </citation>
    <scope>NUCLEOTIDE SEQUENCE [LARGE SCALE GENOMIC DNA]</scope>
    <source>
        <strain evidence="1 2">Str16</strain>
    </source>
</reference>
<keyword evidence="2" id="KW-1185">Reference proteome</keyword>
<evidence type="ECO:0008006" key="3">
    <source>
        <dbReference type="Google" id="ProtNLM"/>
    </source>
</evidence>
<gene>
    <name evidence="1" type="ORF">BMJ33_01085</name>
</gene>
<protein>
    <recommendedName>
        <fullName evidence="3">IS66 family insertion sequence element accessory protein TnpB</fullName>
    </recommendedName>
</protein>
<dbReference type="Pfam" id="PF05717">
    <property type="entry name" value="TnpB_IS66"/>
    <property type="match status" value="1"/>
</dbReference>
<dbReference type="RefSeq" id="WP_003538006.1">
    <property type="nucleotide sequence ID" value="NZ_NBUC01000009.1"/>
</dbReference>
<sequence>MIPSGVKVFLASHPVDFRKGPDSLLSLVRDAGNDPFNGALYVFRAKRADRVKIVWWDGSGVCLYAKRLEKAQFCWPRIGHNRVQLNHAQLLALIDGMDWKRVRAVPVKPPEIVG</sequence>
<name>A0ABX4TSZ8_9HYPH</name>
<comment type="caution">
    <text evidence="1">The sequence shown here is derived from an EMBL/GenBank/DDBJ whole genome shotgun (WGS) entry which is preliminary data.</text>
</comment>
<dbReference type="Proteomes" id="UP001190825">
    <property type="component" value="Unassembled WGS sequence"/>
</dbReference>
<dbReference type="InterPro" id="IPR008878">
    <property type="entry name" value="Transposase_IS66_Orf2"/>
</dbReference>
<dbReference type="PANTHER" id="PTHR36455:SF1">
    <property type="entry name" value="BLR8292 PROTEIN"/>
    <property type="match status" value="1"/>
</dbReference>
<dbReference type="NCBIfam" id="NF033819">
    <property type="entry name" value="IS66_TnpB"/>
    <property type="match status" value="1"/>
</dbReference>
<dbReference type="PANTHER" id="PTHR36455">
    <property type="match status" value="1"/>
</dbReference>
<evidence type="ECO:0000313" key="1">
    <source>
        <dbReference type="EMBL" id="PLU09350.1"/>
    </source>
</evidence>
<proteinExistence type="predicted"/>
<evidence type="ECO:0000313" key="2">
    <source>
        <dbReference type="Proteomes" id="UP001190825"/>
    </source>
</evidence>